<evidence type="ECO:0000256" key="4">
    <source>
        <dbReference type="ARBA" id="ARBA00022857"/>
    </source>
</evidence>
<feature type="binding site" evidence="8">
    <location>
        <position position="208"/>
    </location>
    <ligand>
        <name>shikimate</name>
        <dbReference type="ChEBI" id="CHEBI:36208"/>
    </ligand>
</feature>
<keyword evidence="3 8" id="KW-0028">Amino-acid biosynthesis</keyword>
<comment type="caution">
    <text evidence="11">The sequence shown here is derived from an EMBL/GenBank/DDBJ whole genome shotgun (WGS) entry which is preliminary data.</text>
</comment>
<dbReference type="Gene3D" id="3.40.50.10860">
    <property type="entry name" value="Leucine Dehydrogenase, chain A, domain 1"/>
    <property type="match status" value="1"/>
</dbReference>
<dbReference type="CDD" id="cd01065">
    <property type="entry name" value="NAD_bind_Shikimate_DH"/>
    <property type="match status" value="1"/>
</dbReference>
<keyword evidence="5 8" id="KW-0560">Oxidoreductase</keyword>
<dbReference type="Pfam" id="PF01494">
    <property type="entry name" value="FAD_binding_3"/>
    <property type="match status" value="1"/>
</dbReference>
<evidence type="ECO:0000256" key="1">
    <source>
        <dbReference type="ARBA" id="ARBA00004871"/>
    </source>
</evidence>
<dbReference type="GO" id="GO:0004764">
    <property type="term" value="F:shikimate 3-dehydrogenase (NADP+) activity"/>
    <property type="evidence" value="ECO:0007669"/>
    <property type="project" value="UniProtKB-UniRule"/>
</dbReference>
<feature type="active site" description="Proton acceptor" evidence="8">
    <location>
        <position position="63"/>
    </location>
</feature>
<dbReference type="STRING" id="366522.GCA_001548055_02124"/>
<evidence type="ECO:0000256" key="2">
    <source>
        <dbReference type="ARBA" id="ARBA00012962"/>
    </source>
</evidence>
<feature type="binding site" evidence="8">
    <location>
        <position position="228"/>
    </location>
    <ligand>
        <name>NADP(+)</name>
        <dbReference type="ChEBI" id="CHEBI:58349"/>
    </ligand>
</feature>
<evidence type="ECO:0000313" key="12">
    <source>
        <dbReference type="Proteomes" id="UP000231638"/>
    </source>
</evidence>
<dbReference type="GO" id="GO:0009073">
    <property type="term" value="P:aromatic amino acid family biosynthetic process"/>
    <property type="evidence" value="ECO:0007669"/>
    <property type="project" value="UniProtKB-KW"/>
</dbReference>
<sequence>MLLFTLLGNPVAHSISPRLHNSVFKALKLDACYVRKAVENSETLLQTFREMNLSGANVTVPHKEAAYAQCDEVRGLAKQIGAVNTLVREGTRVIGYNTDAEGFYMSIQTFEPLRDVLILGAGGTAKALAAILKERGINVTILNRSYARLEFFKTQGFNVQTWETFSPQAYDLIVNTTSAGLKDEALPCPLAFLETILPQARFAYDVIYNKPTPFLALAKQKNLTCKDGKEMLLYQAVLAFDLFFAQRYDRESVEALMRPVFDL</sequence>
<dbReference type="GO" id="GO:0009423">
    <property type="term" value="P:chorismate biosynthetic process"/>
    <property type="evidence" value="ECO:0007669"/>
    <property type="project" value="UniProtKB-UniRule"/>
</dbReference>
<dbReference type="InterPro" id="IPR036291">
    <property type="entry name" value="NAD(P)-bd_dom_sf"/>
</dbReference>
<dbReference type="InterPro" id="IPR022893">
    <property type="entry name" value="Shikimate_DH_fam"/>
</dbReference>
<dbReference type="Proteomes" id="UP000231638">
    <property type="component" value="Unassembled WGS sequence"/>
</dbReference>
<organism evidence="11 12">
    <name type="scientific">Sulfurospirillum cavolei</name>
    <dbReference type="NCBI Taxonomy" id="366522"/>
    <lineage>
        <taxon>Bacteria</taxon>
        <taxon>Pseudomonadati</taxon>
        <taxon>Campylobacterota</taxon>
        <taxon>Epsilonproteobacteria</taxon>
        <taxon>Campylobacterales</taxon>
        <taxon>Sulfurospirillaceae</taxon>
        <taxon>Sulfurospirillum</taxon>
    </lineage>
</organism>
<comment type="subunit">
    <text evidence="8">Homodimer.</text>
</comment>
<dbReference type="PANTHER" id="PTHR21089:SF1">
    <property type="entry name" value="BIFUNCTIONAL 3-DEHYDROQUINATE DEHYDRATASE_SHIKIMATE DEHYDROGENASE, CHLOROPLASTIC"/>
    <property type="match status" value="1"/>
</dbReference>
<reference evidence="11 12" key="1">
    <citation type="journal article" date="2017" name="Front. Microbiol.">
        <title>Comparative Genomic Analysis of the Class Epsilonproteobacteria and Proposed Reclassification to Epsilonbacteraeota (phyl. nov.).</title>
        <authorList>
            <person name="Waite D.W."/>
            <person name="Vanwonterghem I."/>
            <person name="Rinke C."/>
            <person name="Parks D.H."/>
            <person name="Zhang Y."/>
            <person name="Takai K."/>
            <person name="Sievert S.M."/>
            <person name="Simon J."/>
            <person name="Campbell B.J."/>
            <person name="Hanson T.E."/>
            <person name="Woyke T."/>
            <person name="Klotz M.G."/>
            <person name="Hugenholtz P."/>
        </authorList>
    </citation>
    <scope>NUCLEOTIDE SEQUENCE [LARGE SCALE GENOMIC DNA]</scope>
    <source>
        <strain evidence="11">UBA11420</strain>
    </source>
</reference>
<dbReference type="InterPro" id="IPR002938">
    <property type="entry name" value="FAD-bd"/>
</dbReference>
<feature type="domain" description="FAD-binding" evidence="9">
    <location>
        <begin position="115"/>
        <end position="165"/>
    </location>
</feature>
<dbReference type="Gene3D" id="3.40.50.720">
    <property type="entry name" value="NAD(P)-binding Rossmann-like Domain"/>
    <property type="match status" value="1"/>
</dbReference>
<dbReference type="UniPathway" id="UPA00053">
    <property type="reaction ID" value="UER00087"/>
</dbReference>
<feature type="binding site" evidence="8">
    <location>
        <position position="235"/>
    </location>
    <ligand>
        <name>shikimate</name>
        <dbReference type="ChEBI" id="CHEBI:36208"/>
    </ligand>
</feature>
<name>A0A2D3WDD5_9BACT</name>
<dbReference type="HAMAP" id="MF_00222">
    <property type="entry name" value="Shikimate_DH_AroE"/>
    <property type="match status" value="1"/>
</dbReference>
<feature type="binding site" evidence="8">
    <location>
        <position position="206"/>
    </location>
    <ligand>
        <name>NADP(+)</name>
        <dbReference type="ChEBI" id="CHEBI:58349"/>
    </ligand>
</feature>
<comment type="function">
    <text evidence="8">Involved in the biosynthesis of the chorismate, which leads to the biosynthesis of aromatic amino acids. Catalyzes the reversible NADPH linked reduction of 3-dehydroshikimate (DHSA) to yield shikimate (SA).</text>
</comment>
<dbReference type="EC" id="1.1.1.25" evidence="2 8"/>
<dbReference type="Pfam" id="PF08501">
    <property type="entry name" value="Shikimate_dh_N"/>
    <property type="match status" value="1"/>
</dbReference>
<keyword evidence="6 8" id="KW-0057">Aromatic amino acid biosynthesis</keyword>
<dbReference type="NCBIfam" id="NF001316">
    <property type="entry name" value="PRK00258.2-5"/>
    <property type="match status" value="1"/>
</dbReference>
<feature type="domain" description="Shikimate dehydrogenase substrate binding N-terminal" evidence="10">
    <location>
        <begin position="6"/>
        <end position="86"/>
    </location>
</feature>
<evidence type="ECO:0000256" key="7">
    <source>
        <dbReference type="ARBA" id="ARBA00049442"/>
    </source>
</evidence>
<dbReference type="GO" id="GO:0071949">
    <property type="term" value="F:FAD binding"/>
    <property type="evidence" value="ECO:0007669"/>
    <property type="project" value="InterPro"/>
</dbReference>
<dbReference type="InterPro" id="IPR013708">
    <property type="entry name" value="Shikimate_DH-bd_N"/>
</dbReference>
<dbReference type="GO" id="GO:0050661">
    <property type="term" value="F:NADP binding"/>
    <property type="evidence" value="ECO:0007669"/>
    <property type="project" value="InterPro"/>
</dbReference>
<evidence type="ECO:0000256" key="8">
    <source>
        <dbReference type="HAMAP-Rule" id="MF_00222"/>
    </source>
</evidence>
<comment type="similarity">
    <text evidence="8">Belongs to the shikimate dehydrogenase family.</text>
</comment>
<proteinExistence type="inferred from homology"/>
<dbReference type="AlphaFoldDB" id="A0A2D3WDD5"/>
<dbReference type="SUPFAM" id="SSF53223">
    <property type="entry name" value="Aminoacid dehydrogenase-like, N-terminal domain"/>
    <property type="match status" value="1"/>
</dbReference>
<feature type="binding site" evidence="8">
    <location>
        <position position="84"/>
    </location>
    <ligand>
        <name>shikimate</name>
        <dbReference type="ChEBI" id="CHEBI:36208"/>
    </ligand>
</feature>
<dbReference type="SUPFAM" id="SSF51735">
    <property type="entry name" value="NAD(P)-binding Rossmann-fold domains"/>
    <property type="match status" value="1"/>
</dbReference>
<gene>
    <name evidence="8" type="primary">aroE</name>
    <name evidence="11" type="ORF">CFH80_01345</name>
</gene>
<comment type="pathway">
    <text evidence="1 8">Metabolic intermediate biosynthesis; chorismate biosynthesis; chorismate from D-erythrose 4-phosphate and phosphoenolpyruvate: step 4/7.</text>
</comment>
<dbReference type="NCBIfam" id="TIGR00507">
    <property type="entry name" value="aroE"/>
    <property type="match status" value="1"/>
</dbReference>
<feature type="binding site" evidence="8">
    <location>
        <position position="59"/>
    </location>
    <ligand>
        <name>shikimate</name>
        <dbReference type="ChEBI" id="CHEBI:36208"/>
    </ligand>
</feature>
<dbReference type="GO" id="GO:0008652">
    <property type="term" value="P:amino acid biosynthetic process"/>
    <property type="evidence" value="ECO:0007669"/>
    <property type="project" value="UniProtKB-KW"/>
</dbReference>
<evidence type="ECO:0000313" key="11">
    <source>
        <dbReference type="EMBL" id="DAB37100.1"/>
    </source>
</evidence>
<dbReference type="GO" id="GO:0019632">
    <property type="term" value="P:shikimate metabolic process"/>
    <property type="evidence" value="ECO:0007669"/>
    <property type="project" value="InterPro"/>
</dbReference>
<feature type="binding site" evidence="8">
    <location>
        <begin position="14"/>
        <end position="16"/>
    </location>
    <ligand>
        <name>shikimate</name>
        <dbReference type="ChEBI" id="CHEBI:36208"/>
    </ligand>
</feature>
<dbReference type="GO" id="GO:0005829">
    <property type="term" value="C:cytosol"/>
    <property type="evidence" value="ECO:0007669"/>
    <property type="project" value="TreeGrafter"/>
</dbReference>
<comment type="catalytic activity">
    <reaction evidence="7 8">
        <text>shikimate + NADP(+) = 3-dehydroshikimate + NADPH + H(+)</text>
        <dbReference type="Rhea" id="RHEA:17737"/>
        <dbReference type="ChEBI" id="CHEBI:15378"/>
        <dbReference type="ChEBI" id="CHEBI:16630"/>
        <dbReference type="ChEBI" id="CHEBI:36208"/>
        <dbReference type="ChEBI" id="CHEBI:57783"/>
        <dbReference type="ChEBI" id="CHEBI:58349"/>
        <dbReference type="EC" id="1.1.1.25"/>
    </reaction>
</comment>
<evidence type="ECO:0000256" key="3">
    <source>
        <dbReference type="ARBA" id="ARBA00022605"/>
    </source>
</evidence>
<dbReference type="InterPro" id="IPR046346">
    <property type="entry name" value="Aminoacid_DH-like_N_sf"/>
</dbReference>
<feature type="binding site" evidence="8">
    <location>
        <position position="99"/>
    </location>
    <ligand>
        <name>shikimate</name>
        <dbReference type="ChEBI" id="CHEBI:36208"/>
    </ligand>
</feature>
<evidence type="ECO:0000259" key="9">
    <source>
        <dbReference type="Pfam" id="PF01494"/>
    </source>
</evidence>
<evidence type="ECO:0000256" key="5">
    <source>
        <dbReference type="ARBA" id="ARBA00023002"/>
    </source>
</evidence>
<protein>
    <recommendedName>
        <fullName evidence="2 8">Shikimate dehydrogenase (NADP(+))</fullName>
        <shortName evidence="8">SDH</shortName>
        <ecNumber evidence="2 8">1.1.1.25</ecNumber>
    </recommendedName>
</protein>
<evidence type="ECO:0000256" key="6">
    <source>
        <dbReference type="ARBA" id="ARBA00023141"/>
    </source>
</evidence>
<keyword evidence="4 8" id="KW-0521">NADP</keyword>
<dbReference type="PANTHER" id="PTHR21089">
    <property type="entry name" value="SHIKIMATE DEHYDROGENASE"/>
    <property type="match status" value="1"/>
</dbReference>
<dbReference type="EMBL" id="DLUG01000043">
    <property type="protein sequence ID" value="DAB37100.1"/>
    <property type="molecule type" value="Genomic_DNA"/>
</dbReference>
<dbReference type="InterPro" id="IPR011342">
    <property type="entry name" value="Shikimate_DH"/>
</dbReference>
<accession>A0A2D3WDD5</accession>
<comment type="caution">
    <text evidence="8">Lacks conserved residue(s) required for the propagation of feature annotation.</text>
</comment>
<evidence type="ECO:0000259" key="10">
    <source>
        <dbReference type="Pfam" id="PF08501"/>
    </source>
</evidence>